<reference evidence="6 7" key="1">
    <citation type="submission" date="2018-12" db="EMBL/GenBank/DDBJ databases">
        <title>The whole draft genome of Aquabacterium sp. SJQ9.</title>
        <authorList>
            <person name="Sun L."/>
            <person name="Gao X."/>
            <person name="Chen W."/>
            <person name="Huang K."/>
        </authorList>
    </citation>
    <scope>NUCLEOTIDE SEQUENCE [LARGE SCALE GENOMIC DNA]</scope>
    <source>
        <strain evidence="6 7">SJQ9</strain>
    </source>
</reference>
<name>A0A3R8T1X6_9BURK</name>
<gene>
    <name evidence="6" type="ORF">EIP75_10390</name>
</gene>
<dbReference type="Proteomes" id="UP000269265">
    <property type="component" value="Unassembled WGS sequence"/>
</dbReference>
<keyword evidence="7" id="KW-1185">Reference proteome</keyword>
<dbReference type="GO" id="GO:0012505">
    <property type="term" value="C:endomembrane system"/>
    <property type="evidence" value="ECO:0007669"/>
    <property type="project" value="UniProtKB-SubCell"/>
</dbReference>
<accession>A0A3R8T1X6</accession>
<dbReference type="AlphaFoldDB" id="A0A3R8T1X6"/>
<evidence type="ECO:0000256" key="1">
    <source>
        <dbReference type="ARBA" id="ARBA00004127"/>
    </source>
</evidence>
<keyword evidence="2" id="KW-0812">Transmembrane</keyword>
<sequence length="90" mass="10338">MWKRLSMLWLLLKGDARRLWFALRHPQSPGWLKLGTGLMLLYMISPIDIVPDWIPLLGVVDDVVVLSTAMRLMLNRLPAAVRADVDRRMG</sequence>
<dbReference type="OrthoDB" id="9804184at2"/>
<evidence type="ECO:0000256" key="4">
    <source>
        <dbReference type="ARBA" id="ARBA00023136"/>
    </source>
</evidence>
<comment type="caution">
    <text evidence="6">The sequence shown here is derived from an EMBL/GenBank/DDBJ whole genome shotgun (WGS) entry which is preliminary data.</text>
</comment>
<evidence type="ECO:0000313" key="6">
    <source>
        <dbReference type="EMBL" id="RRS04298.1"/>
    </source>
</evidence>
<protein>
    <submittedName>
        <fullName evidence="6">DUF1232 domain-containing protein</fullName>
    </submittedName>
</protein>
<comment type="subcellular location">
    <subcellularLocation>
        <location evidence="1">Endomembrane system</location>
        <topology evidence="1">Multi-pass membrane protein</topology>
    </subcellularLocation>
</comment>
<evidence type="ECO:0000256" key="2">
    <source>
        <dbReference type="ARBA" id="ARBA00022692"/>
    </source>
</evidence>
<proteinExistence type="predicted"/>
<feature type="domain" description="DUF1232" evidence="5">
    <location>
        <begin position="34"/>
        <end position="67"/>
    </location>
</feature>
<dbReference type="EMBL" id="RSED01000007">
    <property type="protein sequence ID" value="RRS04298.1"/>
    <property type="molecule type" value="Genomic_DNA"/>
</dbReference>
<dbReference type="RefSeq" id="WP_125243205.1">
    <property type="nucleotide sequence ID" value="NZ_RSED01000007.1"/>
</dbReference>
<keyword evidence="3" id="KW-1133">Transmembrane helix</keyword>
<evidence type="ECO:0000256" key="3">
    <source>
        <dbReference type="ARBA" id="ARBA00022989"/>
    </source>
</evidence>
<evidence type="ECO:0000259" key="5">
    <source>
        <dbReference type="Pfam" id="PF06803"/>
    </source>
</evidence>
<evidence type="ECO:0000313" key="7">
    <source>
        <dbReference type="Proteomes" id="UP000269265"/>
    </source>
</evidence>
<dbReference type="Pfam" id="PF06803">
    <property type="entry name" value="DUF1232"/>
    <property type="match status" value="1"/>
</dbReference>
<keyword evidence="4" id="KW-0472">Membrane</keyword>
<dbReference type="InterPro" id="IPR010652">
    <property type="entry name" value="DUF1232"/>
</dbReference>
<organism evidence="6 7">
    <name type="scientific">Aquabacterium soli</name>
    <dbReference type="NCBI Taxonomy" id="2493092"/>
    <lineage>
        <taxon>Bacteria</taxon>
        <taxon>Pseudomonadati</taxon>
        <taxon>Pseudomonadota</taxon>
        <taxon>Betaproteobacteria</taxon>
        <taxon>Burkholderiales</taxon>
        <taxon>Aquabacterium</taxon>
    </lineage>
</organism>